<keyword evidence="2" id="KW-1185">Reference proteome</keyword>
<gene>
    <name evidence="1" type="ORF">MuYL_0339</name>
</gene>
<organism evidence="1 2">
    <name type="scientific">Mucilaginibacter xinganensis</name>
    <dbReference type="NCBI Taxonomy" id="1234841"/>
    <lineage>
        <taxon>Bacteria</taxon>
        <taxon>Pseudomonadati</taxon>
        <taxon>Bacteroidota</taxon>
        <taxon>Sphingobacteriia</taxon>
        <taxon>Sphingobacteriales</taxon>
        <taxon>Sphingobacteriaceae</taxon>
        <taxon>Mucilaginibacter</taxon>
    </lineage>
</organism>
<reference evidence="1 2" key="1">
    <citation type="submission" date="2017-08" db="EMBL/GenBank/DDBJ databases">
        <title>Complete genome sequence of Mucilaginibacter sp. strain BJC16-A31.</title>
        <authorList>
            <consortium name="Henan University of Science and Technology"/>
            <person name="You X."/>
        </authorList>
    </citation>
    <scope>NUCLEOTIDE SEQUENCE [LARGE SCALE GENOMIC DNA]</scope>
    <source>
        <strain evidence="1 2">BJC16-A31</strain>
    </source>
</reference>
<evidence type="ECO:0000313" key="1">
    <source>
        <dbReference type="EMBL" id="ASU32242.1"/>
    </source>
</evidence>
<dbReference type="EMBL" id="CP022743">
    <property type="protein sequence ID" value="ASU32242.1"/>
    <property type="molecule type" value="Genomic_DNA"/>
</dbReference>
<name>A0A223NQR0_9SPHI</name>
<evidence type="ECO:0000313" key="2">
    <source>
        <dbReference type="Proteomes" id="UP000215002"/>
    </source>
</evidence>
<sequence length="178" mass="19889">MVKQELLFCVLVTTMKKFTLAIIALFISVGCFAQDIPFPFQGGKDAMTGFFKDSLVVSQDIIQKKATGAVIFKFSADAKGNIQKTIVYYADDAVLVTPVIEALKKSNHKWVIPNHEKLHDFIIPFYIRYNLPETPDAALKKAAFDNYRNKRPILPGNQIPLDLATLLPAITINYDVAP</sequence>
<protein>
    <recommendedName>
        <fullName evidence="3">TonB C-terminal domain-containing protein</fullName>
    </recommendedName>
</protein>
<dbReference type="AlphaFoldDB" id="A0A223NQR0"/>
<dbReference type="PROSITE" id="PS51257">
    <property type="entry name" value="PROKAR_LIPOPROTEIN"/>
    <property type="match status" value="1"/>
</dbReference>
<proteinExistence type="predicted"/>
<dbReference type="Proteomes" id="UP000215002">
    <property type="component" value="Chromosome"/>
</dbReference>
<accession>A0A223NQR0</accession>
<dbReference type="KEGG" id="muc:MuYL_0339"/>
<evidence type="ECO:0008006" key="3">
    <source>
        <dbReference type="Google" id="ProtNLM"/>
    </source>
</evidence>